<dbReference type="PANTHER" id="PTHR18896">
    <property type="entry name" value="PHOSPHOLIPASE D"/>
    <property type="match status" value="1"/>
</dbReference>
<evidence type="ECO:0000256" key="1">
    <source>
        <dbReference type="ARBA" id="ARBA00022737"/>
    </source>
</evidence>
<dbReference type="SUPFAM" id="SSF56024">
    <property type="entry name" value="Phospholipase D/nuclease"/>
    <property type="match status" value="2"/>
</dbReference>
<feature type="domain" description="PLD phosphodiesterase" evidence="7">
    <location>
        <begin position="203"/>
        <end position="230"/>
    </location>
</feature>
<dbReference type="EC" id="3.1.4.4" evidence="5"/>
<dbReference type="CDD" id="cd09138">
    <property type="entry name" value="PLDc_vPLD1_2_yPLD_like_1"/>
    <property type="match status" value="1"/>
</dbReference>
<dbReference type="GeneID" id="81399247"/>
<evidence type="ECO:0000256" key="4">
    <source>
        <dbReference type="ARBA" id="ARBA00023098"/>
    </source>
</evidence>
<keyword evidence="9" id="KW-1185">Reference proteome</keyword>
<reference evidence="8" key="2">
    <citation type="journal article" date="2023" name="IMA Fungus">
        <title>Comparative genomic study of the Penicillium genus elucidates a diverse pangenome and 15 lateral gene transfer events.</title>
        <authorList>
            <person name="Petersen C."/>
            <person name="Sorensen T."/>
            <person name="Nielsen M.R."/>
            <person name="Sondergaard T.E."/>
            <person name="Sorensen J.L."/>
            <person name="Fitzpatrick D.A."/>
            <person name="Frisvad J.C."/>
            <person name="Nielsen K.L."/>
        </authorList>
    </citation>
    <scope>NUCLEOTIDE SEQUENCE</scope>
    <source>
        <strain evidence="8">IBT 34128</strain>
    </source>
</reference>
<dbReference type="FunFam" id="3.30.870.10:FF:000032">
    <property type="entry name" value="Phospholipase"/>
    <property type="match status" value="1"/>
</dbReference>
<organism evidence="8 9">
    <name type="scientific">Penicillium alfredii</name>
    <dbReference type="NCBI Taxonomy" id="1506179"/>
    <lineage>
        <taxon>Eukaryota</taxon>
        <taxon>Fungi</taxon>
        <taxon>Dikarya</taxon>
        <taxon>Ascomycota</taxon>
        <taxon>Pezizomycotina</taxon>
        <taxon>Eurotiomycetes</taxon>
        <taxon>Eurotiomycetidae</taxon>
        <taxon>Eurotiales</taxon>
        <taxon>Aspergillaceae</taxon>
        <taxon>Penicillium</taxon>
    </lineage>
</organism>
<dbReference type="InterPro" id="IPR025202">
    <property type="entry name" value="PLD-like_dom"/>
</dbReference>
<feature type="domain" description="PLD phosphodiesterase" evidence="7">
    <location>
        <begin position="646"/>
        <end position="673"/>
    </location>
</feature>
<keyword evidence="3 5" id="KW-0442">Lipid degradation</keyword>
<dbReference type="Gene3D" id="3.30.870.10">
    <property type="entry name" value="Endonuclease Chain A"/>
    <property type="match status" value="3"/>
</dbReference>
<sequence length="859" mass="98262">MHKFKDKFEHEIDHLEESLRGTHVHDAKAQAVHFKHKVGKFFNVINPNHRHDEEHEQATDRKRSAVAESHRFQSFAPIHEGNRVKWYVDALDYLWAVSEALEKATETIYIADWWLSPELFLRRPPVKYQEWRLDQVLKRRAEAGVKIYVIVYKEVNQALTCNSAHTKHALRSLCPEGTPGHGNIRVMRHPDHNVFENAADMTLYWAHHEKFLVIDYNLAFIGGIDLCFGRWDANQHPLADVHPAGLRDDIFPGQDFNNNRIMDFQSVEDWQSNELSKADYGRMPWHDVAMGLIGDSVYDIAEHFVLRWNCVKRDKYKRKDTVDWLLMEGRTGEDEDLISVQRPKYPCGDYIQHPLTPLSTKKRGQQGSVRTQIVRSSDDWSSGILNEHSIQNAYCEIIRNAQHLVYIENQFFSMLTLVLYAVDGLSHQYFAVTATGDQQRPIFNTIGRSIVDACVRAGKEGRKFRVVIVIPAIPGFAGDLRDSAATGTRAIMDYQYKSICRGEHSIMGQIEKEGIDPKQHIFVFALRAYDRINKTPALQDLEKKAGVTYQDIQRGIAESIMSESVHPSIGKDGDRHEKSYEADSSLKEEKVQKLEKFEEQVEQIKVEEGNGSRDSVAHTTMLDGGNMSEQPWEGDLEAEKGNIVQEELYVHGKVCIVDDRIAICGSANINDRSQLGSHDSELAIVMEDQDFIESQMDGKPYRAARLAATLRRQLWREHLGLLPSQNYDATGHPNARDPSVCLNTILEGPENDFVTDPLSDAVWNTWTGQASVNTETYRMLFRADPDDNIKTFEDYDRFRPRGAHKEGHLFDPYQPAAEVRRRLDSIKGHLVWLPLDFLCDAEMAEPGLAVNQITESIYT</sequence>
<protein>
    <recommendedName>
        <fullName evidence="5">Phospholipase</fullName>
        <ecNumber evidence="5">3.1.4.4</ecNumber>
    </recommendedName>
</protein>
<comment type="catalytic activity">
    <reaction evidence="5">
        <text>a 1,2-diacyl-sn-glycero-3-phosphocholine + H2O = a 1,2-diacyl-sn-glycero-3-phosphate + choline + H(+)</text>
        <dbReference type="Rhea" id="RHEA:14445"/>
        <dbReference type="ChEBI" id="CHEBI:15354"/>
        <dbReference type="ChEBI" id="CHEBI:15377"/>
        <dbReference type="ChEBI" id="CHEBI:15378"/>
        <dbReference type="ChEBI" id="CHEBI:57643"/>
        <dbReference type="ChEBI" id="CHEBI:58608"/>
        <dbReference type="EC" id="3.1.4.4"/>
    </reaction>
</comment>
<name>A0A9W9EGE5_9EURO</name>
<evidence type="ECO:0000313" key="8">
    <source>
        <dbReference type="EMBL" id="KAJ5081289.1"/>
    </source>
</evidence>
<feature type="region of interest" description="Disordered" evidence="6">
    <location>
        <begin position="564"/>
        <end position="585"/>
    </location>
</feature>
<dbReference type="PANTHER" id="PTHR18896:SF128">
    <property type="entry name" value="PHOSPHOLIPASE"/>
    <property type="match status" value="1"/>
</dbReference>
<dbReference type="GO" id="GO:0006654">
    <property type="term" value="P:phosphatidic acid biosynthetic process"/>
    <property type="evidence" value="ECO:0007669"/>
    <property type="project" value="InterPro"/>
</dbReference>
<dbReference type="Proteomes" id="UP001141434">
    <property type="component" value="Unassembled WGS sequence"/>
</dbReference>
<dbReference type="Pfam" id="PF13091">
    <property type="entry name" value="PLDc_2"/>
    <property type="match status" value="1"/>
</dbReference>
<accession>A0A9W9EGE5</accession>
<evidence type="ECO:0000256" key="2">
    <source>
        <dbReference type="ARBA" id="ARBA00022801"/>
    </source>
</evidence>
<evidence type="ECO:0000259" key="7">
    <source>
        <dbReference type="PROSITE" id="PS50035"/>
    </source>
</evidence>
<keyword evidence="1" id="KW-0677">Repeat</keyword>
<dbReference type="AlphaFoldDB" id="A0A9W9EGE5"/>
<evidence type="ECO:0000313" key="9">
    <source>
        <dbReference type="Proteomes" id="UP001141434"/>
    </source>
</evidence>
<evidence type="ECO:0000256" key="6">
    <source>
        <dbReference type="SAM" id="MobiDB-lite"/>
    </source>
</evidence>
<dbReference type="OrthoDB" id="14911at2759"/>
<evidence type="ECO:0000256" key="3">
    <source>
        <dbReference type="ARBA" id="ARBA00022963"/>
    </source>
</evidence>
<keyword evidence="4" id="KW-0443">Lipid metabolism</keyword>
<gene>
    <name evidence="8" type="ORF">NUU61_009553</name>
</gene>
<dbReference type="Pfam" id="PF00614">
    <property type="entry name" value="PLDc"/>
    <property type="match status" value="1"/>
</dbReference>
<dbReference type="GO" id="GO:0004630">
    <property type="term" value="F:phospholipase D activity"/>
    <property type="evidence" value="ECO:0007669"/>
    <property type="project" value="UniProtKB-UniRule"/>
</dbReference>
<dbReference type="GO" id="GO:0035556">
    <property type="term" value="P:intracellular signal transduction"/>
    <property type="evidence" value="ECO:0007669"/>
    <property type="project" value="InterPro"/>
</dbReference>
<comment type="caution">
    <text evidence="8">The sequence shown here is derived from an EMBL/GenBank/DDBJ whole genome shotgun (WGS) entry which is preliminary data.</text>
</comment>
<feature type="compositionally biased region" description="Basic and acidic residues" evidence="6">
    <location>
        <begin position="569"/>
        <end position="585"/>
    </location>
</feature>
<dbReference type="EMBL" id="JAPMSZ010000012">
    <property type="protein sequence ID" value="KAJ5081289.1"/>
    <property type="molecule type" value="Genomic_DNA"/>
</dbReference>
<dbReference type="GO" id="GO:0009395">
    <property type="term" value="P:phospholipid catabolic process"/>
    <property type="evidence" value="ECO:0007669"/>
    <property type="project" value="TreeGrafter"/>
</dbReference>
<keyword evidence="2 5" id="KW-0378">Hydrolase</keyword>
<dbReference type="PROSITE" id="PS50035">
    <property type="entry name" value="PLD"/>
    <property type="match status" value="2"/>
</dbReference>
<reference evidence="8" key="1">
    <citation type="submission" date="2022-11" db="EMBL/GenBank/DDBJ databases">
        <authorList>
            <person name="Petersen C."/>
        </authorList>
    </citation>
    <scope>NUCLEOTIDE SEQUENCE</scope>
    <source>
        <strain evidence="8">IBT 34128</strain>
    </source>
</reference>
<dbReference type="SMART" id="SM00155">
    <property type="entry name" value="PLDc"/>
    <property type="match status" value="2"/>
</dbReference>
<dbReference type="InterPro" id="IPR001736">
    <property type="entry name" value="PLipase_D/transphosphatidylase"/>
</dbReference>
<evidence type="ECO:0000256" key="5">
    <source>
        <dbReference type="PIRNR" id="PIRNR009376"/>
    </source>
</evidence>
<dbReference type="PIRSF" id="PIRSF009376">
    <property type="entry name" value="Phospholipase_D_euk"/>
    <property type="match status" value="1"/>
</dbReference>
<dbReference type="InterPro" id="IPR016555">
    <property type="entry name" value="PLipase_D_euk"/>
</dbReference>
<proteinExistence type="inferred from homology"/>
<dbReference type="RefSeq" id="XP_056506576.1">
    <property type="nucleotide sequence ID" value="XM_056660078.1"/>
</dbReference>
<dbReference type="CDD" id="cd09141">
    <property type="entry name" value="PLDc_vPLD1_2_yPLD_like_2"/>
    <property type="match status" value="1"/>
</dbReference>
<dbReference type="InterPro" id="IPR015679">
    <property type="entry name" value="PLipase_D_fam"/>
</dbReference>
<comment type="similarity">
    <text evidence="5">Belongs to the phospholipase D family.</text>
</comment>